<name>A0AAV8E9X3_9POAL</name>
<keyword evidence="2" id="KW-1185">Reference proteome</keyword>
<dbReference type="EMBL" id="JAMFTS010000003">
    <property type="protein sequence ID" value="KAJ4775861.1"/>
    <property type="molecule type" value="Genomic_DNA"/>
</dbReference>
<protein>
    <recommendedName>
        <fullName evidence="3">Late embryogenesis abundant protein Lea5</fullName>
    </recommendedName>
</protein>
<organism evidence="1 2">
    <name type="scientific">Rhynchospora pubera</name>
    <dbReference type="NCBI Taxonomy" id="906938"/>
    <lineage>
        <taxon>Eukaryota</taxon>
        <taxon>Viridiplantae</taxon>
        <taxon>Streptophyta</taxon>
        <taxon>Embryophyta</taxon>
        <taxon>Tracheophyta</taxon>
        <taxon>Spermatophyta</taxon>
        <taxon>Magnoliopsida</taxon>
        <taxon>Liliopsida</taxon>
        <taxon>Poales</taxon>
        <taxon>Cyperaceae</taxon>
        <taxon>Cyperoideae</taxon>
        <taxon>Rhynchosporeae</taxon>
        <taxon>Rhynchospora</taxon>
    </lineage>
</organism>
<dbReference type="PANTHER" id="PTHR33509:SF5">
    <property type="entry name" value="PROTEIN SENESCENCE-ASSOCIATED GENE 21, MITOCHONDRIAL"/>
    <property type="match status" value="1"/>
</dbReference>
<dbReference type="GO" id="GO:0006950">
    <property type="term" value="P:response to stress"/>
    <property type="evidence" value="ECO:0007669"/>
    <property type="project" value="TreeGrafter"/>
</dbReference>
<sequence>MTDWWASHRQRPAVQVQPIRTLDFPLLPSIIQIPKPLVLTFKIQMARALSTSISSPFKTLLSVSHATSFLMQRSGFAAAAAAEAVRRSPKAEDKAVAVARKRIARSADPRPWIPDPVTGCYRPANRTTVELDAAELRALLLTPKP</sequence>
<comment type="caution">
    <text evidence="1">The sequence shown here is derived from an EMBL/GenBank/DDBJ whole genome shotgun (WGS) entry which is preliminary data.</text>
</comment>
<reference evidence="1" key="1">
    <citation type="submission" date="2022-08" db="EMBL/GenBank/DDBJ databases">
        <authorList>
            <person name="Marques A."/>
        </authorList>
    </citation>
    <scope>NUCLEOTIDE SEQUENCE</scope>
    <source>
        <strain evidence="1">RhyPub2mFocal</strain>
        <tissue evidence="1">Leaves</tissue>
    </source>
</reference>
<dbReference type="GO" id="GO:0005739">
    <property type="term" value="C:mitochondrion"/>
    <property type="evidence" value="ECO:0007669"/>
    <property type="project" value="TreeGrafter"/>
</dbReference>
<gene>
    <name evidence="1" type="ORF">LUZ62_060118</name>
</gene>
<proteinExistence type="predicted"/>
<evidence type="ECO:0000313" key="2">
    <source>
        <dbReference type="Proteomes" id="UP001140206"/>
    </source>
</evidence>
<evidence type="ECO:0000313" key="1">
    <source>
        <dbReference type="EMBL" id="KAJ4775861.1"/>
    </source>
</evidence>
<dbReference type="Proteomes" id="UP001140206">
    <property type="component" value="Chromosome 3"/>
</dbReference>
<dbReference type="InterPro" id="IPR004926">
    <property type="entry name" value="LEA_3a"/>
</dbReference>
<dbReference type="Pfam" id="PF03242">
    <property type="entry name" value="LEA_3a"/>
    <property type="match status" value="1"/>
</dbReference>
<accession>A0AAV8E9X3</accession>
<dbReference type="PANTHER" id="PTHR33509">
    <property type="entry name" value="LATE EMBRYOGENIS ABUNDANT PROTEIN 2-RELATED"/>
    <property type="match status" value="1"/>
</dbReference>
<evidence type="ECO:0008006" key="3">
    <source>
        <dbReference type="Google" id="ProtNLM"/>
    </source>
</evidence>
<dbReference type="AlphaFoldDB" id="A0AAV8E9X3"/>